<dbReference type="Pfam" id="PF03631">
    <property type="entry name" value="Virul_fac_BrkB"/>
    <property type="match status" value="1"/>
</dbReference>
<feature type="transmembrane region" description="Helical" evidence="6">
    <location>
        <begin position="189"/>
        <end position="214"/>
    </location>
</feature>
<feature type="transmembrane region" description="Helical" evidence="6">
    <location>
        <begin position="115"/>
        <end position="147"/>
    </location>
</feature>
<comment type="subcellular location">
    <subcellularLocation>
        <location evidence="1">Cell membrane</location>
        <topology evidence="1">Multi-pass membrane protein</topology>
    </subcellularLocation>
</comment>
<evidence type="ECO:0000256" key="4">
    <source>
        <dbReference type="ARBA" id="ARBA00022989"/>
    </source>
</evidence>
<keyword evidence="2" id="KW-1003">Cell membrane</keyword>
<keyword evidence="5 6" id="KW-0472">Membrane</keyword>
<evidence type="ECO:0000313" key="8">
    <source>
        <dbReference type="Proteomes" id="UP000776276"/>
    </source>
</evidence>
<keyword evidence="8" id="KW-1185">Reference proteome</keyword>
<evidence type="ECO:0000256" key="3">
    <source>
        <dbReference type="ARBA" id="ARBA00022692"/>
    </source>
</evidence>
<evidence type="ECO:0000256" key="6">
    <source>
        <dbReference type="SAM" id="Phobius"/>
    </source>
</evidence>
<dbReference type="PIRSF" id="PIRSF035875">
    <property type="entry name" value="RNase_BN"/>
    <property type="match status" value="1"/>
</dbReference>
<feature type="transmembrane region" description="Helical" evidence="6">
    <location>
        <begin position="226"/>
        <end position="247"/>
    </location>
</feature>
<dbReference type="Proteomes" id="UP000776276">
    <property type="component" value="Unassembled WGS sequence"/>
</dbReference>
<gene>
    <name evidence="7" type="ORF">KOF26_02660</name>
</gene>
<evidence type="ECO:0000256" key="1">
    <source>
        <dbReference type="ARBA" id="ARBA00004651"/>
    </source>
</evidence>
<evidence type="ECO:0000313" key="7">
    <source>
        <dbReference type="EMBL" id="MBU3076754.1"/>
    </source>
</evidence>
<comment type="caution">
    <text evidence="7">The sequence shown here is derived from an EMBL/GenBank/DDBJ whole genome shotgun (WGS) entry which is preliminary data.</text>
</comment>
<feature type="transmembrane region" description="Helical" evidence="6">
    <location>
        <begin position="153"/>
        <end position="177"/>
    </location>
</feature>
<accession>A0ABS6BEM0</accession>
<evidence type="ECO:0000256" key="5">
    <source>
        <dbReference type="ARBA" id="ARBA00023136"/>
    </source>
</evidence>
<sequence length="263" mass="27323">MEDNIGLAAAGVAFYVFLAIVPLLTAIVLTYGIFAEPATVIRHMRALTEVMPAAAARSVGEQLMTVVKGSDGRKGAGLIVAIAVALFGARNGAGALVSALNIAYDEKETRSFLRINLIALTITVAGAVGAILAALSIAGMTAIGQLFPSDSRAFVILGTIISYALLTLVGAGAAGALYRYAPCRARARWVWISPGSILAGLLWLGLTLGFGTYVSHIAHYDASYGSLGAAIGLLSWMYLSGYVLLFGAELNSELDQRANRGAV</sequence>
<keyword evidence="4 6" id="KW-1133">Transmembrane helix</keyword>
<dbReference type="InterPro" id="IPR017039">
    <property type="entry name" value="Virul_fac_BrkB"/>
</dbReference>
<dbReference type="EMBL" id="JAHKRT010000001">
    <property type="protein sequence ID" value="MBU3076754.1"/>
    <property type="molecule type" value="Genomic_DNA"/>
</dbReference>
<protein>
    <submittedName>
        <fullName evidence="7">YihY/virulence factor BrkB family protein</fullName>
    </submittedName>
</protein>
<evidence type="ECO:0000256" key="2">
    <source>
        <dbReference type="ARBA" id="ARBA00022475"/>
    </source>
</evidence>
<proteinExistence type="predicted"/>
<feature type="transmembrane region" description="Helical" evidence="6">
    <location>
        <begin position="12"/>
        <end position="34"/>
    </location>
</feature>
<feature type="transmembrane region" description="Helical" evidence="6">
    <location>
        <begin position="78"/>
        <end position="103"/>
    </location>
</feature>
<dbReference type="PANTHER" id="PTHR30213">
    <property type="entry name" value="INNER MEMBRANE PROTEIN YHJD"/>
    <property type="match status" value="1"/>
</dbReference>
<reference evidence="7 8" key="1">
    <citation type="submission" date="2021-06" db="EMBL/GenBank/DDBJ databases">
        <title>Sphingomonas sp. XMGL2, whole genome shotgun sequencing project.</title>
        <authorList>
            <person name="Zhao G."/>
            <person name="Shen L."/>
        </authorList>
    </citation>
    <scope>NUCLEOTIDE SEQUENCE [LARGE SCALE GENOMIC DNA]</scope>
    <source>
        <strain evidence="7 8">XMGL2</strain>
    </source>
</reference>
<keyword evidence="3 6" id="KW-0812">Transmembrane</keyword>
<organism evidence="7 8">
    <name type="scientific">Sphingomonas quercus</name>
    <dbReference type="NCBI Taxonomy" id="2842451"/>
    <lineage>
        <taxon>Bacteria</taxon>
        <taxon>Pseudomonadati</taxon>
        <taxon>Pseudomonadota</taxon>
        <taxon>Alphaproteobacteria</taxon>
        <taxon>Sphingomonadales</taxon>
        <taxon>Sphingomonadaceae</taxon>
        <taxon>Sphingomonas</taxon>
    </lineage>
</organism>
<dbReference type="PANTHER" id="PTHR30213:SF0">
    <property type="entry name" value="UPF0761 MEMBRANE PROTEIN YIHY"/>
    <property type="match status" value="1"/>
</dbReference>
<dbReference type="NCBIfam" id="TIGR00765">
    <property type="entry name" value="yihY_not_rbn"/>
    <property type="match status" value="1"/>
</dbReference>
<name>A0ABS6BEM0_9SPHN</name>